<dbReference type="InterPro" id="IPR013083">
    <property type="entry name" value="Znf_RING/FYVE/PHD"/>
</dbReference>
<keyword evidence="1" id="KW-0863">Zinc-finger</keyword>
<evidence type="ECO:0000256" key="2">
    <source>
        <dbReference type="SAM" id="Coils"/>
    </source>
</evidence>
<protein>
    <recommendedName>
        <fullName evidence="4">RING-type domain-containing protein</fullName>
    </recommendedName>
</protein>
<evidence type="ECO:0000259" key="4">
    <source>
        <dbReference type="PROSITE" id="PS50089"/>
    </source>
</evidence>
<feature type="domain" description="RING-type" evidence="4">
    <location>
        <begin position="137"/>
        <end position="173"/>
    </location>
</feature>
<dbReference type="InterPro" id="IPR001841">
    <property type="entry name" value="Znf_RING"/>
</dbReference>
<dbReference type="AlphaFoldDB" id="A0AAD6GTK8"/>
<dbReference type="Proteomes" id="UP001213799">
    <property type="component" value="Unassembled WGS sequence"/>
</dbReference>
<evidence type="ECO:0000313" key="5">
    <source>
        <dbReference type="EMBL" id="KAJ5589603.1"/>
    </source>
</evidence>
<feature type="non-terminal residue" evidence="5">
    <location>
        <position position="1"/>
    </location>
</feature>
<organism evidence="5 6">
    <name type="scientific">Penicillium hordei</name>
    <dbReference type="NCBI Taxonomy" id="40994"/>
    <lineage>
        <taxon>Eukaryota</taxon>
        <taxon>Fungi</taxon>
        <taxon>Dikarya</taxon>
        <taxon>Ascomycota</taxon>
        <taxon>Pezizomycotina</taxon>
        <taxon>Eurotiomycetes</taxon>
        <taxon>Eurotiomycetidae</taxon>
        <taxon>Eurotiales</taxon>
        <taxon>Aspergillaceae</taxon>
        <taxon>Penicillium</taxon>
    </lineage>
</organism>
<dbReference type="EMBL" id="JAQJAE010000006">
    <property type="protein sequence ID" value="KAJ5589603.1"/>
    <property type="molecule type" value="Genomic_DNA"/>
</dbReference>
<name>A0AAD6GTK8_9EURO</name>
<reference evidence="5" key="2">
    <citation type="submission" date="2023-01" db="EMBL/GenBank/DDBJ databases">
        <authorList>
            <person name="Petersen C."/>
        </authorList>
    </citation>
    <scope>NUCLEOTIDE SEQUENCE</scope>
    <source>
        <strain evidence="5">IBT 12815</strain>
    </source>
</reference>
<dbReference type="RefSeq" id="XP_056748622.1">
    <property type="nucleotide sequence ID" value="XM_056903335.1"/>
</dbReference>
<comment type="caution">
    <text evidence="5">The sequence shown here is derived from an EMBL/GenBank/DDBJ whole genome shotgun (WGS) entry which is preliminary data.</text>
</comment>
<sequence length="187" mass="21867">TITSPSSTIIIEDNELPPSWRPTDSQVQRRSPRTSLRILIEPTDATSGRIEPSRKRKRAKGKQRDTLDTCFKKLRKTLDEEVESLDQEVEKLQKQVQELQGKLLLQEERHQEELQSKLLLQKDQHQEELSRIRILNCNICYEQPDRWHARACGHLICEACEERLDRDPCPVCRKEFSGFIKCFPFAG</sequence>
<dbReference type="PROSITE" id="PS50089">
    <property type="entry name" value="ZF_RING_2"/>
    <property type="match status" value="1"/>
</dbReference>
<keyword evidence="2" id="KW-0175">Coiled coil</keyword>
<feature type="region of interest" description="Disordered" evidence="3">
    <location>
        <begin position="13"/>
        <end position="32"/>
    </location>
</feature>
<evidence type="ECO:0000256" key="3">
    <source>
        <dbReference type="SAM" id="MobiDB-lite"/>
    </source>
</evidence>
<proteinExistence type="predicted"/>
<dbReference type="Pfam" id="PF13920">
    <property type="entry name" value="zf-C3HC4_3"/>
    <property type="match status" value="1"/>
</dbReference>
<feature type="coiled-coil region" evidence="2">
    <location>
        <begin position="75"/>
        <end position="109"/>
    </location>
</feature>
<reference evidence="5" key="1">
    <citation type="journal article" date="2023" name="IMA Fungus">
        <title>Comparative genomic study of the Penicillium genus elucidates a diverse pangenome and 15 lateral gene transfer events.</title>
        <authorList>
            <person name="Petersen C."/>
            <person name="Sorensen T."/>
            <person name="Nielsen M.R."/>
            <person name="Sondergaard T.E."/>
            <person name="Sorensen J.L."/>
            <person name="Fitzpatrick D.A."/>
            <person name="Frisvad J.C."/>
            <person name="Nielsen K.L."/>
        </authorList>
    </citation>
    <scope>NUCLEOTIDE SEQUENCE</scope>
    <source>
        <strain evidence="5">IBT 12815</strain>
    </source>
</reference>
<dbReference type="GO" id="GO:0008270">
    <property type="term" value="F:zinc ion binding"/>
    <property type="evidence" value="ECO:0007669"/>
    <property type="project" value="UniProtKB-KW"/>
</dbReference>
<accession>A0AAD6GTK8</accession>
<gene>
    <name evidence="5" type="ORF">N7537_012281</name>
</gene>
<dbReference type="Gene3D" id="3.30.40.10">
    <property type="entry name" value="Zinc/RING finger domain, C3HC4 (zinc finger)"/>
    <property type="match status" value="1"/>
</dbReference>
<keyword evidence="6" id="KW-1185">Reference proteome</keyword>
<keyword evidence="1" id="KW-0479">Metal-binding</keyword>
<keyword evidence="1" id="KW-0862">Zinc</keyword>
<evidence type="ECO:0000313" key="6">
    <source>
        <dbReference type="Proteomes" id="UP001213799"/>
    </source>
</evidence>
<dbReference type="GeneID" id="81593577"/>
<evidence type="ECO:0000256" key="1">
    <source>
        <dbReference type="PROSITE-ProRule" id="PRU00175"/>
    </source>
</evidence>
<dbReference type="SUPFAM" id="SSF57850">
    <property type="entry name" value="RING/U-box"/>
    <property type="match status" value="1"/>
</dbReference>
<feature type="region of interest" description="Disordered" evidence="3">
    <location>
        <begin position="42"/>
        <end position="64"/>
    </location>
</feature>